<sequence length="39" mass="4588">MEPENLHLNGRQKLRQEKNFDSPYLVGQGKGKVQNCFRQ</sequence>
<dbReference type="EMBL" id="GGEC01054695">
    <property type="protein sequence ID" value="MBX35179.1"/>
    <property type="molecule type" value="Transcribed_RNA"/>
</dbReference>
<protein>
    <submittedName>
        <fullName evidence="2">Uncharacterized protein</fullName>
    </submittedName>
</protein>
<reference evidence="2" key="1">
    <citation type="submission" date="2018-02" db="EMBL/GenBank/DDBJ databases">
        <title>Rhizophora mucronata_Transcriptome.</title>
        <authorList>
            <person name="Meera S.P."/>
            <person name="Sreeshan A."/>
            <person name="Augustine A."/>
        </authorList>
    </citation>
    <scope>NUCLEOTIDE SEQUENCE</scope>
    <source>
        <tissue evidence="2">Leaf</tissue>
    </source>
</reference>
<feature type="region of interest" description="Disordered" evidence="1">
    <location>
        <begin position="1"/>
        <end position="25"/>
    </location>
</feature>
<evidence type="ECO:0000313" key="2">
    <source>
        <dbReference type="EMBL" id="MBX35179.1"/>
    </source>
</evidence>
<dbReference type="AlphaFoldDB" id="A0A2P2MYA8"/>
<accession>A0A2P2MYA8</accession>
<proteinExistence type="predicted"/>
<name>A0A2P2MYA8_RHIMU</name>
<evidence type="ECO:0000256" key="1">
    <source>
        <dbReference type="SAM" id="MobiDB-lite"/>
    </source>
</evidence>
<organism evidence="2">
    <name type="scientific">Rhizophora mucronata</name>
    <name type="common">Asiatic mangrove</name>
    <dbReference type="NCBI Taxonomy" id="61149"/>
    <lineage>
        <taxon>Eukaryota</taxon>
        <taxon>Viridiplantae</taxon>
        <taxon>Streptophyta</taxon>
        <taxon>Embryophyta</taxon>
        <taxon>Tracheophyta</taxon>
        <taxon>Spermatophyta</taxon>
        <taxon>Magnoliopsida</taxon>
        <taxon>eudicotyledons</taxon>
        <taxon>Gunneridae</taxon>
        <taxon>Pentapetalae</taxon>
        <taxon>rosids</taxon>
        <taxon>fabids</taxon>
        <taxon>Malpighiales</taxon>
        <taxon>Rhizophoraceae</taxon>
        <taxon>Rhizophora</taxon>
    </lineage>
</organism>